<dbReference type="GO" id="GO:0032259">
    <property type="term" value="P:methylation"/>
    <property type="evidence" value="ECO:0007669"/>
    <property type="project" value="UniProtKB-KW"/>
</dbReference>
<comment type="caution">
    <text evidence="2">The sequence shown here is derived from an EMBL/GenBank/DDBJ whole genome shotgun (WGS) entry which is preliminary data.</text>
</comment>
<dbReference type="PANTHER" id="PTHR13369:SF3">
    <property type="entry name" value="METHYLTRANSFERASE DOMAIN-CONTAINING PROTEIN"/>
    <property type="match status" value="1"/>
</dbReference>
<keyword evidence="2" id="KW-0489">Methyltransferase</keyword>
<gene>
    <name evidence="2" type="ORF">WMO43_00410</name>
</gene>
<dbReference type="RefSeq" id="WP_353529317.1">
    <property type="nucleotide sequence ID" value="NZ_JBBMEX010000001.1"/>
</dbReference>
<dbReference type="InterPro" id="IPR025714">
    <property type="entry name" value="Methyltranfer_dom"/>
</dbReference>
<dbReference type="PANTHER" id="PTHR13369">
    <property type="match status" value="1"/>
</dbReference>
<evidence type="ECO:0000313" key="2">
    <source>
        <dbReference type="EMBL" id="MEQ2556345.1"/>
    </source>
</evidence>
<protein>
    <submittedName>
        <fullName evidence="2">SAM-dependent methyltransferase</fullName>
    </submittedName>
</protein>
<reference evidence="2 3" key="1">
    <citation type="submission" date="2024-03" db="EMBL/GenBank/DDBJ databases">
        <title>Human intestinal bacterial collection.</title>
        <authorList>
            <person name="Pauvert C."/>
            <person name="Hitch T.C.A."/>
            <person name="Clavel T."/>
        </authorList>
    </citation>
    <scope>NUCLEOTIDE SEQUENCE [LARGE SCALE GENOMIC DNA]</scope>
    <source>
        <strain evidence="2 3">CLA-AA-H185</strain>
    </source>
</reference>
<organism evidence="2 3">
    <name type="scientific">Maccoyibacter intestinihominis</name>
    <dbReference type="NCBI Taxonomy" id="3133499"/>
    <lineage>
        <taxon>Bacteria</taxon>
        <taxon>Bacillati</taxon>
        <taxon>Bacillota</taxon>
        <taxon>Clostridia</taxon>
        <taxon>Lachnospirales</taxon>
        <taxon>Lachnospiraceae</taxon>
        <taxon>Maccoyibacter</taxon>
    </lineage>
</organism>
<accession>A0ABV1HA34</accession>
<dbReference type="Proteomes" id="UP001454489">
    <property type="component" value="Unassembled WGS sequence"/>
</dbReference>
<dbReference type="EMBL" id="JBBMEX010000001">
    <property type="protein sequence ID" value="MEQ2556345.1"/>
    <property type="molecule type" value="Genomic_DNA"/>
</dbReference>
<dbReference type="GO" id="GO:0008168">
    <property type="term" value="F:methyltransferase activity"/>
    <property type="evidence" value="ECO:0007669"/>
    <property type="project" value="UniProtKB-KW"/>
</dbReference>
<sequence length="379" mass="44720">MQEQIHDILQSLPYKLILSKAKNCEYRKVQILKKEKNYQIEKYTQKQVFHENLDKEELEVYLLQELGTHFFQMNVWNAKVEYQMMISKKGKVHIIEKNCTKTAPKEQTGHNRKKKYLIPEGEMIEPLVDMGIFTKEGKIVHSMYDKYRQINRFVELVDDAVKNRELTYLNIIDFGCGKSYLTFILYHYFTNIRKIPVHMTGLDLKEDVIEKCNLAAKKYGYENLHFELGDICGYQSNEQVDMVITLHACDTATDHALYHAVRWNTEMIFSVPCCQHELNSQIQSEDYSILTRYGLIKERTAALMTDAIRANLLEACGYKTDILEFVDFAHTPKNLLIRAKKKPVSKDQKEKRIREVERLMQEYHLQPTFYQLLKEASYI</sequence>
<keyword evidence="3" id="KW-1185">Reference proteome</keyword>
<evidence type="ECO:0000259" key="1">
    <source>
        <dbReference type="Pfam" id="PF13679"/>
    </source>
</evidence>
<feature type="domain" description="Methyltransferase" evidence="1">
    <location>
        <begin position="145"/>
        <end position="281"/>
    </location>
</feature>
<dbReference type="InterPro" id="IPR029063">
    <property type="entry name" value="SAM-dependent_MTases_sf"/>
</dbReference>
<evidence type="ECO:0000313" key="3">
    <source>
        <dbReference type="Proteomes" id="UP001454489"/>
    </source>
</evidence>
<dbReference type="SUPFAM" id="SSF53335">
    <property type="entry name" value="S-adenosyl-L-methionine-dependent methyltransferases"/>
    <property type="match status" value="1"/>
</dbReference>
<dbReference type="CDD" id="cd02440">
    <property type="entry name" value="AdoMet_MTases"/>
    <property type="match status" value="1"/>
</dbReference>
<keyword evidence="2" id="KW-0808">Transferase</keyword>
<dbReference type="Gene3D" id="3.40.50.150">
    <property type="entry name" value="Vaccinia Virus protein VP39"/>
    <property type="match status" value="1"/>
</dbReference>
<proteinExistence type="predicted"/>
<name>A0ABV1HA34_9FIRM</name>
<dbReference type="Pfam" id="PF13679">
    <property type="entry name" value="Methyltransf_32"/>
    <property type="match status" value="1"/>
</dbReference>